<evidence type="ECO:0000313" key="4">
    <source>
        <dbReference type="EMBL" id="GGH01634.1"/>
    </source>
</evidence>
<dbReference type="EMBL" id="BMJW01000002">
    <property type="protein sequence ID" value="GGH01634.1"/>
    <property type="molecule type" value="Genomic_DNA"/>
</dbReference>
<feature type="transmembrane region" description="Helical" evidence="2">
    <location>
        <begin position="272"/>
        <end position="293"/>
    </location>
</feature>
<organism evidence="4 5">
    <name type="scientific">Polaribacter pacificus</name>
    <dbReference type="NCBI Taxonomy" id="1775173"/>
    <lineage>
        <taxon>Bacteria</taxon>
        <taxon>Pseudomonadati</taxon>
        <taxon>Bacteroidota</taxon>
        <taxon>Flavobacteriia</taxon>
        <taxon>Flavobacteriales</taxon>
        <taxon>Flavobacteriaceae</taxon>
    </lineage>
</organism>
<dbReference type="GO" id="GO:0016740">
    <property type="term" value="F:transferase activity"/>
    <property type="evidence" value="ECO:0007669"/>
    <property type="project" value="UniProtKB-KW"/>
</dbReference>
<keyword evidence="2" id="KW-0812">Transmembrane</keyword>
<dbReference type="PANTHER" id="PTHR43630">
    <property type="entry name" value="POLY-BETA-1,6-N-ACETYL-D-GLUCOSAMINE SYNTHASE"/>
    <property type="match status" value="1"/>
</dbReference>
<feature type="transmembrane region" description="Helical" evidence="2">
    <location>
        <begin position="300"/>
        <end position="322"/>
    </location>
</feature>
<dbReference type="CDD" id="cd02525">
    <property type="entry name" value="Succinoglycan_BP_ExoA"/>
    <property type="match status" value="1"/>
</dbReference>
<evidence type="ECO:0000256" key="2">
    <source>
        <dbReference type="SAM" id="Phobius"/>
    </source>
</evidence>
<keyword evidence="5" id="KW-1185">Reference proteome</keyword>
<dbReference type="InterPro" id="IPR029044">
    <property type="entry name" value="Nucleotide-diphossugar_trans"/>
</dbReference>
<protein>
    <submittedName>
        <fullName evidence="4">Glycosyl transferase</fullName>
    </submittedName>
</protein>
<dbReference type="Proteomes" id="UP000633278">
    <property type="component" value="Unassembled WGS sequence"/>
</dbReference>
<proteinExistence type="inferred from homology"/>
<comment type="caution">
    <text evidence="4">The sequence shown here is derived from an EMBL/GenBank/DDBJ whole genome shotgun (WGS) entry which is preliminary data.</text>
</comment>
<dbReference type="PANTHER" id="PTHR43630:SF2">
    <property type="entry name" value="GLYCOSYLTRANSFERASE"/>
    <property type="match status" value="1"/>
</dbReference>
<evidence type="ECO:0000313" key="5">
    <source>
        <dbReference type="Proteomes" id="UP000633278"/>
    </source>
</evidence>
<dbReference type="RefSeq" id="WP_188599234.1">
    <property type="nucleotide sequence ID" value="NZ_BMJW01000002.1"/>
</dbReference>
<dbReference type="AlphaFoldDB" id="A0A917I1V6"/>
<keyword evidence="4" id="KW-0808">Transferase</keyword>
<keyword evidence="2" id="KW-1133">Transmembrane helix</keyword>
<sequence length="328" mass="37736">MVSVICPVFNEEKYIKNCIKSILKQDYNKNNLEVLFVDGGSIDKTKEIITSYQKKHNHIRLLHNQDKIVPYAMNLGIEKAIGDIIIRIDAHSYFPTDYVSTLVYNLDKLGADNVGVACITDVFNKNNKTLAIKEVLSNKYGVGNSLFRIGVKDVQEVDTVPFGCYKKEVFEKFGNYNVKLKRNQDIEFNKRLKRNGGKIYLLPYTNCIYYARETFNGVAKNNYENGKWNIFTVFYTKMVDSLSIRHFIPLIFILSLILPVIGGFLWKPIFYIAVISLITYLGLIISVCVNINYNKKIKFLYLFVSFIILHISYGFGSLAGIIRFPFLK</sequence>
<reference evidence="4" key="2">
    <citation type="submission" date="2020-09" db="EMBL/GenBank/DDBJ databases">
        <authorList>
            <person name="Sun Q."/>
            <person name="Zhou Y."/>
        </authorList>
    </citation>
    <scope>NUCLEOTIDE SEQUENCE</scope>
    <source>
        <strain evidence="4">CGMCC 1.15763</strain>
    </source>
</reference>
<dbReference type="SUPFAM" id="SSF53448">
    <property type="entry name" value="Nucleotide-diphospho-sugar transferases"/>
    <property type="match status" value="1"/>
</dbReference>
<reference evidence="4" key="1">
    <citation type="journal article" date="2014" name="Int. J. Syst. Evol. Microbiol.">
        <title>Complete genome sequence of Corynebacterium casei LMG S-19264T (=DSM 44701T), isolated from a smear-ripened cheese.</title>
        <authorList>
            <consortium name="US DOE Joint Genome Institute (JGI-PGF)"/>
            <person name="Walter F."/>
            <person name="Albersmeier A."/>
            <person name="Kalinowski J."/>
            <person name="Ruckert C."/>
        </authorList>
    </citation>
    <scope>NUCLEOTIDE SEQUENCE</scope>
    <source>
        <strain evidence="4">CGMCC 1.15763</strain>
    </source>
</reference>
<accession>A0A917I1V6</accession>
<keyword evidence="2" id="KW-0472">Membrane</keyword>
<feature type="transmembrane region" description="Helical" evidence="2">
    <location>
        <begin position="247"/>
        <end position="266"/>
    </location>
</feature>
<feature type="domain" description="Glycosyltransferase 2-like" evidence="3">
    <location>
        <begin position="3"/>
        <end position="138"/>
    </location>
</feature>
<dbReference type="Pfam" id="PF00535">
    <property type="entry name" value="Glycos_transf_2"/>
    <property type="match status" value="1"/>
</dbReference>
<evidence type="ECO:0000256" key="1">
    <source>
        <dbReference type="ARBA" id="ARBA00038494"/>
    </source>
</evidence>
<evidence type="ECO:0000259" key="3">
    <source>
        <dbReference type="Pfam" id="PF00535"/>
    </source>
</evidence>
<name>A0A917I1V6_9FLAO</name>
<gene>
    <name evidence="4" type="ORF">GCM10011416_20510</name>
</gene>
<dbReference type="Gene3D" id="3.90.550.10">
    <property type="entry name" value="Spore Coat Polysaccharide Biosynthesis Protein SpsA, Chain A"/>
    <property type="match status" value="1"/>
</dbReference>
<dbReference type="InterPro" id="IPR001173">
    <property type="entry name" value="Glyco_trans_2-like"/>
</dbReference>
<comment type="similarity">
    <text evidence="1">Belongs to the glycosyltransferase 2 family. WaaE/KdtX subfamily.</text>
</comment>